<protein>
    <submittedName>
        <fullName evidence="3">Uncharacterized protein</fullName>
    </submittedName>
</protein>
<reference evidence="3 5" key="2">
    <citation type="submission" date="2020-07" db="EMBL/GenBank/DDBJ databases">
        <title>Sequencing the genomes of 1000 actinobacteria strains.</title>
        <authorList>
            <person name="Klenk H.-P."/>
        </authorList>
    </citation>
    <scope>NUCLEOTIDE SEQUENCE [LARGE SCALE GENOMIC DNA]</scope>
    <source>
        <strain evidence="3 5">DSM 10309</strain>
    </source>
</reference>
<feature type="compositionally biased region" description="Basic and acidic residues" evidence="1">
    <location>
        <begin position="7"/>
        <end position="18"/>
    </location>
</feature>
<name>A0A7W3PIJ8_9MICO</name>
<evidence type="ECO:0000313" key="3">
    <source>
        <dbReference type="EMBL" id="MBA8812966.1"/>
    </source>
</evidence>
<dbReference type="OrthoDB" id="3212097at2"/>
<keyword evidence="4" id="KW-1185">Reference proteome</keyword>
<dbReference type="RefSeq" id="WP_146852266.1">
    <property type="nucleotide sequence ID" value="NZ_BAAAHR010000002.1"/>
</dbReference>
<feature type="region of interest" description="Disordered" evidence="1">
    <location>
        <begin position="132"/>
        <end position="158"/>
    </location>
</feature>
<evidence type="ECO:0000313" key="4">
    <source>
        <dbReference type="Proteomes" id="UP000321154"/>
    </source>
</evidence>
<dbReference type="AlphaFoldDB" id="A0A7W3PIJ8"/>
<evidence type="ECO:0000313" key="2">
    <source>
        <dbReference type="EMBL" id="GEK82006.1"/>
    </source>
</evidence>
<sequence length="158" mass="17349">MTTSPHDGPDSAHQRPDGLDDATVDALGSLSAALEVVEHARGLLYGFHRLTGKADLALGDAVEKLRAAGLAELADDLDRDLIGRNVIDGRWTFQIVEDYDDGYYSEFKRAENNVRDVLLEGKRHVFEAEMKEARRTRGRRHHEALPLASTAPADDGAS</sequence>
<feature type="region of interest" description="Disordered" evidence="1">
    <location>
        <begin position="1"/>
        <end position="20"/>
    </location>
</feature>
<proteinExistence type="predicted"/>
<reference evidence="2 4" key="1">
    <citation type="submission" date="2019-07" db="EMBL/GenBank/DDBJ databases">
        <title>Whole genome shotgun sequence of Frigoribacterium faeni NBRC 103066.</title>
        <authorList>
            <person name="Hosoyama A."/>
            <person name="Uohara A."/>
            <person name="Ohji S."/>
            <person name="Ichikawa N."/>
        </authorList>
    </citation>
    <scope>NUCLEOTIDE SEQUENCE [LARGE SCALE GENOMIC DNA]</scope>
    <source>
        <strain evidence="2 4">NBRC 103066</strain>
    </source>
</reference>
<accession>A0A7W3PIJ8</accession>
<evidence type="ECO:0000256" key="1">
    <source>
        <dbReference type="SAM" id="MobiDB-lite"/>
    </source>
</evidence>
<dbReference type="Proteomes" id="UP000522688">
    <property type="component" value="Unassembled WGS sequence"/>
</dbReference>
<comment type="caution">
    <text evidence="3">The sequence shown here is derived from an EMBL/GenBank/DDBJ whole genome shotgun (WGS) entry which is preliminary data.</text>
</comment>
<organism evidence="3 5">
    <name type="scientific">Frigoribacterium faeni</name>
    <dbReference type="NCBI Taxonomy" id="145483"/>
    <lineage>
        <taxon>Bacteria</taxon>
        <taxon>Bacillati</taxon>
        <taxon>Actinomycetota</taxon>
        <taxon>Actinomycetes</taxon>
        <taxon>Micrococcales</taxon>
        <taxon>Microbacteriaceae</taxon>
        <taxon>Frigoribacterium</taxon>
    </lineage>
</organism>
<evidence type="ECO:0000313" key="5">
    <source>
        <dbReference type="Proteomes" id="UP000522688"/>
    </source>
</evidence>
<dbReference type="EMBL" id="BJUV01000002">
    <property type="protein sequence ID" value="GEK82006.1"/>
    <property type="molecule type" value="Genomic_DNA"/>
</dbReference>
<gene>
    <name evidence="3" type="ORF">FB463_001190</name>
    <name evidence="2" type="ORF">FFA01_03150</name>
</gene>
<dbReference type="Proteomes" id="UP000321154">
    <property type="component" value="Unassembled WGS sequence"/>
</dbReference>
<dbReference type="EMBL" id="JACGWW010000001">
    <property type="protein sequence ID" value="MBA8812966.1"/>
    <property type="molecule type" value="Genomic_DNA"/>
</dbReference>